<name>A0A9X2FBX6_9BACT</name>
<organism evidence="1 2">
    <name type="scientific">Aeoliella straminimaris</name>
    <dbReference type="NCBI Taxonomy" id="2954799"/>
    <lineage>
        <taxon>Bacteria</taxon>
        <taxon>Pseudomonadati</taxon>
        <taxon>Planctomycetota</taxon>
        <taxon>Planctomycetia</taxon>
        <taxon>Pirellulales</taxon>
        <taxon>Lacipirellulaceae</taxon>
        <taxon>Aeoliella</taxon>
    </lineage>
</organism>
<reference evidence="1" key="1">
    <citation type="submission" date="2022-06" db="EMBL/GenBank/DDBJ databases">
        <title>Aeoliella straminimaris, a novel planctomycete from sediments.</title>
        <authorList>
            <person name="Vitorino I.R."/>
            <person name="Lage O.M."/>
        </authorList>
    </citation>
    <scope>NUCLEOTIDE SEQUENCE</scope>
    <source>
        <strain evidence="1">ICT_H6.2</strain>
    </source>
</reference>
<dbReference type="RefSeq" id="WP_252854198.1">
    <property type="nucleotide sequence ID" value="NZ_JAMXLR010000065.1"/>
</dbReference>
<gene>
    <name evidence="1" type="ORF">NG895_19465</name>
</gene>
<proteinExistence type="predicted"/>
<protein>
    <submittedName>
        <fullName evidence="1">Uncharacterized protein</fullName>
    </submittedName>
</protein>
<keyword evidence="2" id="KW-1185">Reference proteome</keyword>
<dbReference type="EMBL" id="JAMXLR010000065">
    <property type="protein sequence ID" value="MCO6046085.1"/>
    <property type="molecule type" value="Genomic_DNA"/>
</dbReference>
<evidence type="ECO:0000313" key="2">
    <source>
        <dbReference type="Proteomes" id="UP001155241"/>
    </source>
</evidence>
<evidence type="ECO:0000313" key="1">
    <source>
        <dbReference type="EMBL" id="MCO6046085.1"/>
    </source>
</evidence>
<dbReference type="AlphaFoldDB" id="A0A9X2FBX6"/>
<accession>A0A9X2FBX6</accession>
<sequence>MSRTRQFIASLLVLTYGLVAVGGHGLHALLPCGDPECVTESTTDSCSCVLCHHVPEATPADGADTDGPAFGSPDSGNHNPNTCVVCALLAKVKVGGATGPMVLELCNHSTAEKSLYTSTPSSTLLLIHAPRGPPAADCQV</sequence>
<dbReference type="Proteomes" id="UP001155241">
    <property type="component" value="Unassembled WGS sequence"/>
</dbReference>
<comment type="caution">
    <text evidence="1">The sequence shown here is derived from an EMBL/GenBank/DDBJ whole genome shotgun (WGS) entry which is preliminary data.</text>
</comment>